<evidence type="ECO:0000313" key="2">
    <source>
        <dbReference type="Proteomes" id="UP000494116"/>
    </source>
</evidence>
<name>A0ABM8KTP4_9BURK</name>
<evidence type="ECO:0000313" key="1">
    <source>
        <dbReference type="EMBL" id="CAB3670328.1"/>
    </source>
</evidence>
<reference evidence="1 2" key="1">
    <citation type="submission" date="2020-04" db="EMBL/GenBank/DDBJ databases">
        <authorList>
            <person name="De Canck E."/>
        </authorList>
    </citation>
    <scope>NUCLEOTIDE SEQUENCE [LARGE SCALE GENOMIC DNA]</scope>
    <source>
        <strain evidence="1 2">LMG 1873</strain>
    </source>
</reference>
<gene>
    <name evidence="1" type="ORF">LMG1873_01079</name>
</gene>
<protein>
    <submittedName>
        <fullName evidence="1">Uncharacterized protein</fullName>
    </submittedName>
</protein>
<keyword evidence="2" id="KW-1185">Reference proteome</keyword>
<dbReference type="EMBL" id="CADIJS010000001">
    <property type="protein sequence ID" value="CAB3670328.1"/>
    <property type="molecule type" value="Genomic_DNA"/>
</dbReference>
<organism evidence="1 2">
    <name type="scientific">Achromobacter piechaudii</name>
    <dbReference type="NCBI Taxonomy" id="72556"/>
    <lineage>
        <taxon>Bacteria</taxon>
        <taxon>Pseudomonadati</taxon>
        <taxon>Pseudomonadota</taxon>
        <taxon>Betaproteobacteria</taxon>
        <taxon>Burkholderiales</taxon>
        <taxon>Alcaligenaceae</taxon>
        <taxon>Achromobacter</taxon>
    </lineage>
</organism>
<comment type="caution">
    <text evidence="1">The sequence shown here is derived from an EMBL/GenBank/DDBJ whole genome shotgun (WGS) entry which is preliminary data.</text>
</comment>
<sequence length="86" mass="9322">MGHVSVQVPFRAAIGTMGQVSFRFDESAFHASSKACLSIDLGTAQGRGPVSATLDVEGMRQLVDRLMDSILAVERRQRLDCQDLIG</sequence>
<proteinExistence type="predicted"/>
<dbReference type="Proteomes" id="UP000494116">
    <property type="component" value="Unassembled WGS sequence"/>
</dbReference>
<accession>A0ABM8KTP4</accession>